<evidence type="ECO:0000313" key="2">
    <source>
        <dbReference type="EMBL" id="KAE9528231.1"/>
    </source>
</evidence>
<keyword evidence="1" id="KW-1133">Transmembrane helix</keyword>
<protein>
    <submittedName>
        <fullName evidence="2">Uncharacterized protein</fullName>
    </submittedName>
</protein>
<evidence type="ECO:0000256" key="1">
    <source>
        <dbReference type="SAM" id="Phobius"/>
    </source>
</evidence>
<sequence length="194" mass="22619">MPVRLKRGSTDTYNTIYNYICIQISGVRSSHLGYLTSDARELYRILSLDSKFRYLLNGQTCHKVSAFWLNFILTIMNYECQKSLLSTYSPCRVSNFLEIIGKSNNEHVVYIFSTQLGIRFNKIHNQFTLPTSNLNCGNNWYQSGQLQINSRNCVTMLSSLIFICIWYLIFIIYSLCEFNAQQQKKENDPITQQL</sequence>
<comment type="caution">
    <text evidence="2">The sequence shown here is derived from an EMBL/GenBank/DDBJ whole genome shotgun (WGS) entry which is preliminary data.</text>
</comment>
<gene>
    <name evidence="2" type="ORF">AGLY_012653</name>
</gene>
<dbReference type="Proteomes" id="UP000475862">
    <property type="component" value="Unassembled WGS sequence"/>
</dbReference>
<keyword evidence="1" id="KW-0472">Membrane</keyword>
<accession>A0A6G0T8X7</accession>
<keyword evidence="3" id="KW-1185">Reference proteome</keyword>
<reference evidence="2 3" key="1">
    <citation type="submission" date="2019-08" db="EMBL/GenBank/DDBJ databases">
        <title>The genome of the soybean aphid Biotype 1, its phylome, world population structure and adaptation to the North American continent.</title>
        <authorList>
            <person name="Giordano R."/>
            <person name="Donthu R.K."/>
            <person name="Hernandez A.G."/>
            <person name="Wright C.L."/>
            <person name="Zimin A.V."/>
        </authorList>
    </citation>
    <scope>NUCLEOTIDE SEQUENCE [LARGE SCALE GENOMIC DNA]</scope>
    <source>
        <tissue evidence="2">Whole aphids</tissue>
    </source>
</reference>
<name>A0A6G0T8X7_APHGL</name>
<feature type="transmembrane region" description="Helical" evidence="1">
    <location>
        <begin position="156"/>
        <end position="176"/>
    </location>
</feature>
<dbReference type="AlphaFoldDB" id="A0A6G0T8X7"/>
<proteinExistence type="predicted"/>
<keyword evidence="1" id="KW-0812">Transmembrane</keyword>
<organism evidence="2 3">
    <name type="scientific">Aphis glycines</name>
    <name type="common">Soybean aphid</name>
    <dbReference type="NCBI Taxonomy" id="307491"/>
    <lineage>
        <taxon>Eukaryota</taxon>
        <taxon>Metazoa</taxon>
        <taxon>Ecdysozoa</taxon>
        <taxon>Arthropoda</taxon>
        <taxon>Hexapoda</taxon>
        <taxon>Insecta</taxon>
        <taxon>Pterygota</taxon>
        <taxon>Neoptera</taxon>
        <taxon>Paraneoptera</taxon>
        <taxon>Hemiptera</taxon>
        <taxon>Sternorrhyncha</taxon>
        <taxon>Aphidomorpha</taxon>
        <taxon>Aphidoidea</taxon>
        <taxon>Aphididae</taxon>
        <taxon>Aphidini</taxon>
        <taxon>Aphis</taxon>
        <taxon>Aphis</taxon>
    </lineage>
</organism>
<evidence type="ECO:0000313" key="3">
    <source>
        <dbReference type="Proteomes" id="UP000475862"/>
    </source>
</evidence>
<dbReference type="EMBL" id="VYZN01000049">
    <property type="protein sequence ID" value="KAE9528231.1"/>
    <property type="molecule type" value="Genomic_DNA"/>
</dbReference>